<evidence type="ECO:0000313" key="2">
    <source>
        <dbReference type="EMBL" id="AYG93949.1"/>
    </source>
</evidence>
<gene>
    <name evidence="2" type="ORF">D8I30_01155</name>
</gene>
<feature type="transmembrane region" description="Helical" evidence="1">
    <location>
        <begin position="52"/>
        <end position="68"/>
    </location>
</feature>
<dbReference type="Proteomes" id="UP000276984">
    <property type="component" value="Chromosome"/>
</dbReference>
<dbReference type="Pfam" id="PF11911">
    <property type="entry name" value="DUF3429"/>
    <property type="match status" value="1"/>
</dbReference>
<keyword evidence="1" id="KW-0472">Membrane</keyword>
<dbReference type="OrthoDB" id="5297436at2"/>
<proteinExistence type="predicted"/>
<organism evidence="2 3">
    <name type="scientific">Brevundimonas naejangsanensis</name>
    <dbReference type="NCBI Taxonomy" id="588932"/>
    <lineage>
        <taxon>Bacteria</taxon>
        <taxon>Pseudomonadati</taxon>
        <taxon>Pseudomonadota</taxon>
        <taxon>Alphaproteobacteria</taxon>
        <taxon>Caulobacterales</taxon>
        <taxon>Caulobacteraceae</taxon>
        <taxon>Brevundimonas</taxon>
    </lineage>
</organism>
<accession>A0A494REV4</accession>
<reference evidence="2 3" key="1">
    <citation type="submission" date="2018-10" db="EMBL/GenBank/DDBJ databases">
        <title>Complete genome sequence of Brevundimonas naejangsanensis BRV3.</title>
        <authorList>
            <person name="Berrios L."/>
            <person name="Ely B."/>
        </authorList>
    </citation>
    <scope>NUCLEOTIDE SEQUENCE [LARGE SCALE GENOMIC DNA]</scope>
    <source>
        <strain evidence="2 3">BRV3</strain>
    </source>
</reference>
<dbReference type="EMBL" id="CP032707">
    <property type="protein sequence ID" value="AYG93949.1"/>
    <property type="molecule type" value="Genomic_DNA"/>
</dbReference>
<dbReference type="AlphaFoldDB" id="A0A494REV4"/>
<evidence type="ECO:0000256" key="1">
    <source>
        <dbReference type="SAM" id="Phobius"/>
    </source>
</evidence>
<keyword evidence="1" id="KW-1133">Transmembrane helix</keyword>
<evidence type="ECO:0000313" key="3">
    <source>
        <dbReference type="Proteomes" id="UP000276984"/>
    </source>
</evidence>
<sequence>MRSASSRRWGMAFAPTPIGLVRLAAGFLLFLVYDLRCVRLGDLPEWYGRLRLWLTLTVGLCLVAAEFMT</sequence>
<keyword evidence="1" id="KW-0812">Transmembrane</keyword>
<protein>
    <submittedName>
        <fullName evidence="2">DUF3429 family protein</fullName>
    </submittedName>
</protein>
<keyword evidence="3" id="KW-1185">Reference proteome</keyword>
<name>A0A494REV4_9CAUL</name>
<feature type="transmembrane region" description="Helical" evidence="1">
    <location>
        <begin position="12"/>
        <end position="32"/>
    </location>
</feature>
<dbReference type="InterPro" id="IPR021836">
    <property type="entry name" value="DUF3429"/>
</dbReference>